<gene>
    <name evidence="2" type="ORF">AVEN_209773_1</name>
</gene>
<evidence type="ECO:0000256" key="1">
    <source>
        <dbReference type="SAM" id="MobiDB-lite"/>
    </source>
</evidence>
<comment type="caution">
    <text evidence="2">The sequence shown here is derived from an EMBL/GenBank/DDBJ whole genome shotgun (WGS) entry which is preliminary data.</text>
</comment>
<sequence length="100" mass="11198">MTRTTPELAPPLQTSSPHQWKGVWPATGPIHGGCSVEWGFEPATLRSQVRALPLGHRGLTEKLGHREWRASRELHEQAGSTTIIDANKKPFTQMKEKYSI</sequence>
<organism evidence="2 3">
    <name type="scientific">Araneus ventricosus</name>
    <name type="common">Orbweaver spider</name>
    <name type="synonym">Epeira ventricosa</name>
    <dbReference type="NCBI Taxonomy" id="182803"/>
    <lineage>
        <taxon>Eukaryota</taxon>
        <taxon>Metazoa</taxon>
        <taxon>Ecdysozoa</taxon>
        <taxon>Arthropoda</taxon>
        <taxon>Chelicerata</taxon>
        <taxon>Arachnida</taxon>
        <taxon>Araneae</taxon>
        <taxon>Araneomorphae</taxon>
        <taxon>Entelegynae</taxon>
        <taxon>Araneoidea</taxon>
        <taxon>Araneidae</taxon>
        <taxon>Araneus</taxon>
    </lineage>
</organism>
<feature type="region of interest" description="Disordered" evidence="1">
    <location>
        <begin position="1"/>
        <end position="20"/>
    </location>
</feature>
<evidence type="ECO:0000313" key="3">
    <source>
        <dbReference type="Proteomes" id="UP000499080"/>
    </source>
</evidence>
<dbReference type="EMBL" id="BGPR01000176">
    <property type="protein sequence ID" value="GBM02088.1"/>
    <property type="molecule type" value="Genomic_DNA"/>
</dbReference>
<proteinExistence type="predicted"/>
<accession>A0A4Y2CE46</accession>
<name>A0A4Y2CE46_ARAVE</name>
<evidence type="ECO:0000313" key="2">
    <source>
        <dbReference type="EMBL" id="GBM02088.1"/>
    </source>
</evidence>
<dbReference type="Proteomes" id="UP000499080">
    <property type="component" value="Unassembled WGS sequence"/>
</dbReference>
<protein>
    <submittedName>
        <fullName evidence="2">Uncharacterized protein</fullName>
    </submittedName>
</protein>
<keyword evidence="3" id="KW-1185">Reference proteome</keyword>
<reference evidence="2 3" key="1">
    <citation type="journal article" date="2019" name="Sci. Rep.">
        <title>Orb-weaving spider Araneus ventricosus genome elucidates the spidroin gene catalogue.</title>
        <authorList>
            <person name="Kono N."/>
            <person name="Nakamura H."/>
            <person name="Ohtoshi R."/>
            <person name="Moran D.A.P."/>
            <person name="Shinohara A."/>
            <person name="Yoshida Y."/>
            <person name="Fujiwara M."/>
            <person name="Mori M."/>
            <person name="Tomita M."/>
            <person name="Arakawa K."/>
        </authorList>
    </citation>
    <scope>NUCLEOTIDE SEQUENCE [LARGE SCALE GENOMIC DNA]</scope>
</reference>
<dbReference type="AlphaFoldDB" id="A0A4Y2CE46"/>